<organism evidence="1 2">
    <name type="scientific">Limnobacter humi</name>
    <dbReference type="NCBI Taxonomy" id="1778671"/>
    <lineage>
        <taxon>Bacteria</taxon>
        <taxon>Pseudomonadati</taxon>
        <taxon>Pseudomonadota</taxon>
        <taxon>Betaproteobacteria</taxon>
        <taxon>Burkholderiales</taxon>
        <taxon>Burkholderiaceae</taxon>
        <taxon>Limnobacter</taxon>
    </lineage>
</organism>
<evidence type="ECO:0000313" key="2">
    <source>
        <dbReference type="Proteomes" id="UP001204142"/>
    </source>
</evidence>
<gene>
    <name evidence="1" type="ORF">NQT62_13760</name>
</gene>
<dbReference type="RefSeq" id="WP_256765307.1">
    <property type="nucleotide sequence ID" value="NZ_JANIGO010000005.1"/>
</dbReference>
<evidence type="ECO:0008006" key="3">
    <source>
        <dbReference type="Google" id="ProtNLM"/>
    </source>
</evidence>
<evidence type="ECO:0000313" key="1">
    <source>
        <dbReference type="EMBL" id="MCQ8897502.1"/>
    </source>
</evidence>
<sequence>MTALPPMFANRKAPWLTLLMGLLMGAVLLMTACSKDLEFSQRRIAAQSFLDAIAKNDQAAATKLSLNTAEHRMAIKLLSEAVALRIQNEHIQSFRYVYVSDTLTETNRARAVFSQVVDGRPSTENVVVELHYLPQTSAWLVNNVILR</sequence>
<name>A0ABT1WKM7_9BURK</name>
<comment type="caution">
    <text evidence="1">The sequence shown here is derived from an EMBL/GenBank/DDBJ whole genome shotgun (WGS) entry which is preliminary data.</text>
</comment>
<keyword evidence="2" id="KW-1185">Reference proteome</keyword>
<dbReference type="EMBL" id="JANIGO010000005">
    <property type="protein sequence ID" value="MCQ8897502.1"/>
    <property type="molecule type" value="Genomic_DNA"/>
</dbReference>
<proteinExistence type="predicted"/>
<protein>
    <recommendedName>
        <fullName evidence="3">DUF4878 domain-containing protein</fullName>
    </recommendedName>
</protein>
<accession>A0ABT1WKM7</accession>
<reference evidence="1 2" key="1">
    <citation type="submission" date="2022-07" db="EMBL/GenBank/DDBJ databases">
        <authorList>
            <person name="Xamxidin M."/>
            <person name="Wu M."/>
        </authorList>
    </citation>
    <scope>NUCLEOTIDE SEQUENCE [LARGE SCALE GENOMIC DNA]</scope>
    <source>
        <strain evidence="1 2">NBRC 111650</strain>
    </source>
</reference>
<dbReference type="Proteomes" id="UP001204142">
    <property type="component" value="Unassembled WGS sequence"/>
</dbReference>